<sequence>METQSKNNETGQELPILKKGIFYTILDDPNHIILEDKTKRGLTVQERSVDEKYGVYSDKGMIYDMDGIGHKVVIRWYFPRDKYGFDNVLGYATEIEQRYRKIREETCPDY</sequence>
<accession>A0A2H1FIH9</accession>
<organism evidence="1 2">
    <name type="scientific">Candidatus Nitrosotalea okcheonensis</name>
    <dbReference type="NCBI Taxonomy" id="1903276"/>
    <lineage>
        <taxon>Archaea</taxon>
        <taxon>Nitrososphaerota</taxon>
        <taxon>Nitrososphaeria</taxon>
        <taxon>Nitrosotaleales</taxon>
        <taxon>Nitrosotaleaceae</taxon>
        <taxon>Nitrosotalea</taxon>
    </lineage>
</organism>
<dbReference type="RefSeq" id="WP_157928316.1">
    <property type="nucleotide sequence ID" value="NZ_LT841358.1"/>
</dbReference>
<dbReference type="AlphaFoldDB" id="A0A2H1FIH9"/>
<keyword evidence="2" id="KW-1185">Reference proteome</keyword>
<evidence type="ECO:0000313" key="1">
    <source>
        <dbReference type="EMBL" id="SMH72573.1"/>
    </source>
</evidence>
<dbReference type="Proteomes" id="UP000230607">
    <property type="component" value="Chromosome 1"/>
</dbReference>
<protein>
    <submittedName>
        <fullName evidence="1">Uncharacterized protein</fullName>
    </submittedName>
</protein>
<name>A0A2H1FIH9_9ARCH</name>
<dbReference type="EMBL" id="LT841358">
    <property type="protein sequence ID" value="SMH72573.1"/>
    <property type="molecule type" value="Genomic_DNA"/>
</dbReference>
<evidence type="ECO:0000313" key="2">
    <source>
        <dbReference type="Proteomes" id="UP000230607"/>
    </source>
</evidence>
<reference evidence="2" key="1">
    <citation type="submission" date="2017-03" db="EMBL/GenBank/DDBJ databases">
        <authorList>
            <person name="Herbold C."/>
        </authorList>
    </citation>
    <scope>NUCLEOTIDE SEQUENCE [LARGE SCALE GENOMIC DNA]</scope>
</reference>
<proteinExistence type="predicted"/>
<gene>
    <name evidence="1" type="ORF">NCS_30413</name>
</gene>